<name>A0A1I3MRK7_9FLAO</name>
<accession>A0A1I3MRK7</accession>
<dbReference type="PANTHER" id="PTHR30574:SF1">
    <property type="entry name" value="SULPHUR TRANSPORT DOMAIN-CONTAINING PROTEIN"/>
    <property type="match status" value="1"/>
</dbReference>
<dbReference type="PANTHER" id="PTHR30574">
    <property type="entry name" value="INNER MEMBRANE PROTEIN YEDE"/>
    <property type="match status" value="1"/>
</dbReference>
<evidence type="ECO:0000256" key="4">
    <source>
        <dbReference type="ARBA" id="ARBA00022519"/>
    </source>
</evidence>
<dbReference type="Pfam" id="PF04143">
    <property type="entry name" value="Sulf_transp"/>
    <property type="match status" value="1"/>
</dbReference>
<protein>
    <submittedName>
        <fullName evidence="10">Uncharacterized protein</fullName>
    </submittedName>
</protein>
<dbReference type="AlphaFoldDB" id="A0A1I3MRK7"/>
<dbReference type="Proteomes" id="UP000243887">
    <property type="component" value="Unassembled WGS sequence"/>
</dbReference>
<evidence type="ECO:0000256" key="1">
    <source>
        <dbReference type="ARBA" id="ARBA00004429"/>
    </source>
</evidence>
<reference evidence="11" key="1">
    <citation type="submission" date="2016-10" db="EMBL/GenBank/DDBJ databases">
        <authorList>
            <person name="Varghese N."/>
            <person name="Submissions S."/>
        </authorList>
    </citation>
    <scope>NUCLEOTIDE SEQUENCE [LARGE SCALE GENOMIC DNA]</scope>
    <source>
        <strain evidence="11">DSM 26542</strain>
    </source>
</reference>
<comment type="similarity">
    <text evidence="8">Belongs to the TsuA/YedE (TC 9.B.102) family.</text>
</comment>
<evidence type="ECO:0000256" key="5">
    <source>
        <dbReference type="ARBA" id="ARBA00022692"/>
    </source>
</evidence>
<keyword evidence="7 9" id="KW-0472">Membrane</keyword>
<keyword evidence="6 9" id="KW-1133">Transmembrane helix</keyword>
<sequence length="186" mass="20242">MNWMYEPWPWYIGGTLIALIMLLLLLAGKSFGFSSNLRTICSMAGAGKNCDFFCFDWKAQTWNLLFLVGTILGGFIAMNFLSTDLAAVPLAENTITKLNELGFEGAGKEYLPSELFSFESFQSPKTLLLLLIAGLLVGFGSRYAGGCTSGHAISGISNLQLPSLYAVIGFFIGGLIMVHLLFPLIF</sequence>
<keyword evidence="3" id="KW-1003">Cell membrane</keyword>
<feature type="transmembrane region" description="Helical" evidence="9">
    <location>
        <begin position="12"/>
        <end position="28"/>
    </location>
</feature>
<evidence type="ECO:0000313" key="10">
    <source>
        <dbReference type="EMBL" id="SFI99582.1"/>
    </source>
</evidence>
<keyword evidence="5 9" id="KW-0812">Transmembrane</keyword>
<evidence type="ECO:0000256" key="9">
    <source>
        <dbReference type="SAM" id="Phobius"/>
    </source>
</evidence>
<feature type="transmembrane region" description="Helical" evidence="9">
    <location>
        <begin position="126"/>
        <end position="144"/>
    </location>
</feature>
<evidence type="ECO:0000256" key="7">
    <source>
        <dbReference type="ARBA" id="ARBA00023136"/>
    </source>
</evidence>
<feature type="transmembrane region" description="Helical" evidence="9">
    <location>
        <begin position="62"/>
        <end position="81"/>
    </location>
</feature>
<comment type="subcellular location">
    <subcellularLocation>
        <location evidence="1">Cell inner membrane</location>
        <topology evidence="1">Multi-pass membrane protein</topology>
    </subcellularLocation>
</comment>
<dbReference type="OrthoDB" id="9814020at2"/>
<evidence type="ECO:0000313" key="11">
    <source>
        <dbReference type="Proteomes" id="UP000243887"/>
    </source>
</evidence>
<dbReference type="STRING" id="1150112.SAMN04487893_102242"/>
<feature type="transmembrane region" description="Helical" evidence="9">
    <location>
        <begin position="164"/>
        <end position="185"/>
    </location>
</feature>
<evidence type="ECO:0000256" key="3">
    <source>
        <dbReference type="ARBA" id="ARBA00022475"/>
    </source>
</evidence>
<dbReference type="RefSeq" id="WP_090678001.1">
    <property type="nucleotide sequence ID" value="NZ_FORU01000002.1"/>
</dbReference>
<organism evidence="10 11">
    <name type="scientific">Myroides guanonis</name>
    <dbReference type="NCBI Taxonomy" id="1150112"/>
    <lineage>
        <taxon>Bacteria</taxon>
        <taxon>Pseudomonadati</taxon>
        <taxon>Bacteroidota</taxon>
        <taxon>Flavobacteriia</taxon>
        <taxon>Flavobacteriales</taxon>
        <taxon>Flavobacteriaceae</taxon>
        <taxon>Myroides</taxon>
    </lineage>
</organism>
<evidence type="ECO:0000256" key="6">
    <source>
        <dbReference type="ARBA" id="ARBA00022989"/>
    </source>
</evidence>
<dbReference type="EMBL" id="FORU01000002">
    <property type="protein sequence ID" value="SFI99582.1"/>
    <property type="molecule type" value="Genomic_DNA"/>
</dbReference>
<dbReference type="GO" id="GO:0005886">
    <property type="term" value="C:plasma membrane"/>
    <property type="evidence" value="ECO:0007669"/>
    <property type="project" value="UniProtKB-SubCell"/>
</dbReference>
<evidence type="ECO:0000256" key="2">
    <source>
        <dbReference type="ARBA" id="ARBA00022448"/>
    </source>
</evidence>
<dbReference type="InterPro" id="IPR007272">
    <property type="entry name" value="Sulf_transp_TsuA/YedE"/>
</dbReference>
<keyword evidence="4" id="KW-0997">Cell inner membrane</keyword>
<gene>
    <name evidence="10" type="ORF">SAMN04487893_102242</name>
</gene>
<keyword evidence="11" id="KW-1185">Reference proteome</keyword>
<proteinExistence type="inferred from homology"/>
<evidence type="ECO:0000256" key="8">
    <source>
        <dbReference type="ARBA" id="ARBA00035655"/>
    </source>
</evidence>
<keyword evidence="2" id="KW-0813">Transport</keyword>